<evidence type="ECO:0000259" key="1">
    <source>
        <dbReference type="Pfam" id="PF07995"/>
    </source>
</evidence>
<dbReference type="RefSeq" id="WP_022542356.1">
    <property type="nucleotide sequence ID" value="NC_022521.1"/>
</dbReference>
<gene>
    <name evidence="2" type="ORF">ACAM_1621</name>
</gene>
<feature type="domain" description="Glucose/Sorbosone dehydrogenase" evidence="1">
    <location>
        <begin position="67"/>
        <end position="374"/>
    </location>
</feature>
<dbReference type="InterPro" id="IPR011042">
    <property type="entry name" value="6-blade_b-propeller_TolB-like"/>
</dbReference>
<dbReference type="InterPro" id="IPR012938">
    <property type="entry name" value="Glc/Sorbosone_DH"/>
</dbReference>
<accession>U3TGC9</accession>
<organism evidence="2 3">
    <name type="scientific">Aeropyrum camini SY1 = JCM 12091</name>
    <dbReference type="NCBI Taxonomy" id="1198449"/>
    <lineage>
        <taxon>Archaea</taxon>
        <taxon>Thermoproteota</taxon>
        <taxon>Thermoprotei</taxon>
        <taxon>Desulfurococcales</taxon>
        <taxon>Desulfurococcaceae</taxon>
        <taxon>Aeropyrum</taxon>
    </lineage>
</organism>
<keyword evidence="3" id="KW-1185">Reference proteome</keyword>
<protein>
    <submittedName>
        <fullName evidence="2">Glucose/sorbosone dehydrogenase</fullName>
    </submittedName>
</protein>
<dbReference type="PROSITE" id="PS51318">
    <property type="entry name" value="TAT"/>
    <property type="match status" value="1"/>
</dbReference>
<dbReference type="GeneID" id="17110809"/>
<dbReference type="SUPFAM" id="SSF50952">
    <property type="entry name" value="Soluble quinoprotein glucose dehydrogenase"/>
    <property type="match status" value="1"/>
</dbReference>
<name>U3TGC9_9CREN</name>
<dbReference type="Pfam" id="PF07995">
    <property type="entry name" value="GSDH"/>
    <property type="match status" value="1"/>
</dbReference>
<proteinExistence type="predicted"/>
<dbReference type="PATRIC" id="fig|1198449.6.peg.1639"/>
<evidence type="ECO:0000313" key="3">
    <source>
        <dbReference type="Proteomes" id="UP000016887"/>
    </source>
</evidence>
<evidence type="ECO:0000313" key="2">
    <source>
        <dbReference type="EMBL" id="BAN91090.1"/>
    </source>
</evidence>
<dbReference type="PANTHER" id="PTHR19328">
    <property type="entry name" value="HEDGEHOG-INTERACTING PROTEIN"/>
    <property type="match status" value="1"/>
</dbReference>
<dbReference type="Proteomes" id="UP000016887">
    <property type="component" value="Chromosome"/>
</dbReference>
<dbReference type="AlphaFoldDB" id="U3TGC9"/>
<dbReference type="STRING" id="1198449.ACAM_1621"/>
<dbReference type="PANTHER" id="PTHR19328:SF13">
    <property type="entry name" value="HIPL1 PROTEIN"/>
    <property type="match status" value="1"/>
</dbReference>
<dbReference type="InterPro" id="IPR011041">
    <property type="entry name" value="Quinoprot_gluc/sorb_DH_b-prop"/>
</dbReference>
<dbReference type="KEGG" id="acj:ACAM_1621"/>
<dbReference type="EMBL" id="AP012489">
    <property type="protein sequence ID" value="BAN91090.1"/>
    <property type="molecule type" value="Genomic_DNA"/>
</dbReference>
<dbReference type="InterPro" id="IPR006311">
    <property type="entry name" value="TAT_signal"/>
</dbReference>
<dbReference type="NCBIfam" id="TIGR01409">
    <property type="entry name" value="TAT_signal_seq"/>
    <property type="match status" value="1"/>
</dbReference>
<dbReference type="Gene3D" id="2.120.10.30">
    <property type="entry name" value="TolB, C-terminal domain"/>
    <property type="match status" value="1"/>
</dbReference>
<dbReference type="InterPro" id="IPR019546">
    <property type="entry name" value="TAT_signal_bac_arc"/>
</dbReference>
<reference evidence="2 3" key="1">
    <citation type="journal article" date="2013" name="Appl. Environ. Microbiol.">
        <title>Variation of the Virus-Related Elements within Syntenic Genomes of the Hyperthermophilic Archaeon Aeropyrum.</title>
        <authorList>
            <person name="Daifuku T."/>
            <person name="Yoshida T."/>
            <person name="Kitamura T."/>
            <person name="Kawaichi S."/>
            <person name="Inoue T."/>
            <person name="Nomura K."/>
            <person name="Yoshida Y."/>
            <person name="Kuno S."/>
            <person name="Sako Y."/>
        </authorList>
    </citation>
    <scope>NUCLEOTIDE SEQUENCE [LARGE SCALE GENOMIC DNA]</scope>
    <source>
        <strain evidence="2 3">SY1</strain>
    </source>
</reference>
<sequence>MGGISRRRFLKLLAIAGAVASLGTLAYVLSPPRRQLPEAGSEEGVAEKTGGESLEPIAVVEVVAEDLEVPWSIAPLGDGSFFVSERPGRLVYVDARGSKKLAYTASVASVGEAGFLGIALHPEFPSKPYLYGYLSYFRGSDVYNRVVRLRVDRHSMKIIASEAIVDGIPGGIIHNGGRIRFGPDGALYITTGDAARPRLAQDLGSLEGKILRVDEDGGLPPDNPFPGSPVYSYGHRNPQGLDWHPSKGFLVATEHGPTGRDEVNVVAPGGNYGWPDTVGKAGAEGFIDPIVESGRETWAPSGASFVRGGQFRGLEGDLLIACLRGQMILRVKILSSSEGVVAEKAFEGRFGRLRDIVFDRDGSILVATSNKDGRGTPRGRDDKVLRLSRVE</sequence>
<dbReference type="eggNOG" id="arCOG02796">
    <property type="taxonomic scope" value="Archaea"/>
</dbReference>